<organism evidence="3 4">
    <name type="scientific">Qipengyuania atrilutea</name>
    <dbReference type="NCBI Taxonomy" id="2744473"/>
    <lineage>
        <taxon>Bacteria</taxon>
        <taxon>Pseudomonadati</taxon>
        <taxon>Pseudomonadota</taxon>
        <taxon>Alphaproteobacteria</taxon>
        <taxon>Sphingomonadales</taxon>
        <taxon>Erythrobacteraceae</taxon>
        <taxon>Qipengyuania</taxon>
    </lineage>
</organism>
<feature type="chain" id="PRO_5032930063" description="Lipoprotein" evidence="2">
    <location>
        <begin position="21"/>
        <end position="143"/>
    </location>
</feature>
<feature type="region of interest" description="Disordered" evidence="1">
    <location>
        <begin position="24"/>
        <end position="56"/>
    </location>
</feature>
<dbReference type="Proteomes" id="UP000561438">
    <property type="component" value="Unassembled WGS sequence"/>
</dbReference>
<evidence type="ECO:0000256" key="2">
    <source>
        <dbReference type="SAM" id="SignalP"/>
    </source>
</evidence>
<feature type="compositionally biased region" description="Pro residues" evidence="1">
    <location>
        <begin position="30"/>
        <end position="49"/>
    </location>
</feature>
<proteinExistence type="predicted"/>
<dbReference type="EMBL" id="JABWGV010000002">
    <property type="protein sequence ID" value="NVD44508.1"/>
    <property type="molecule type" value="Genomic_DNA"/>
</dbReference>
<evidence type="ECO:0000313" key="3">
    <source>
        <dbReference type="EMBL" id="NVD44508.1"/>
    </source>
</evidence>
<reference evidence="3 4" key="1">
    <citation type="submission" date="2020-06" db="EMBL/GenBank/DDBJ databases">
        <title>Altererythrobacter sp. HHU K3-1.</title>
        <authorList>
            <person name="Zhang D."/>
            <person name="Xue H."/>
        </authorList>
    </citation>
    <scope>NUCLEOTIDE SEQUENCE [LARGE SCALE GENOMIC DNA]</scope>
    <source>
        <strain evidence="3 4">HHU K3-1</strain>
    </source>
</reference>
<keyword evidence="2" id="KW-0732">Signal</keyword>
<protein>
    <recommendedName>
        <fullName evidence="5">Lipoprotein</fullName>
    </recommendedName>
</protein>
<name>A0A850H3N8_9SPHN</name>
<keyword evidence="4" id="KW-1185">Reference proteome</keyword>
<evidence type="ECO:0000313" key="4">
    <source>
        <dbReference type="Proteomes" id="UP000561438"/>
    </source>
</evidence>
<feature type="signal peptide" evidence="2">
    <location>
        <begin position="1"/>
        <end position="20"/>
    </location>
</feature>
<accession>A0A850H3N8</accession>
<dbReference type="AlphaFoldDB" id="A0A850H3N8"/>
<evidence type="ECO:0008006" key="5">
    <source>
        <dbReference type="Google" id="ProtNLM"/>
    </source>
</evidence>
<evidence type="ECO:0000256" key="1">
    <source>
        <dbReference type="SAM" id="MobiDB-lite"/>
    </source>
</evidence>
<comment type="caution">
    <text evidence="3">The sequence shown here is derived from an EMBL/GenBank/DDBJ whole genome shotgun (WGS) entry which is preliminary data.</text>
</comment>
<sequence>MKFAYRFAALAAVLTLPACVAPSSSGRPAAPAPRPAPPVQVPRTDPAPPSNGFIPPTVQRIRGLEPVIGRDAGELQRLFGRARLTTPEGDAVKLQFTGEPCVLDVYLYPLRPGAEPVATHVQARRGSDGAEVDRASCVAALRR</sequence>
<dbReference type="RefSeq" id="WP_176266833.1">
    <property type="nucleotide sequence ID" value="NZ_JABWGV010000002.1"/>
</dbReference>
<gene>
    <name evidence="3" type="ORF">HUV48_05685</name>
</gene>